<reference evidence="6" key="1">
    <citation type="journal article" date="2021" name="PeerJ">
        <title>Extensive microbial diversity within the chicken gut microbiome revealed by metagenomics and culture.</title>
        <authorList>
            <person name="Gilroy R."/>
            <person name="Ravi A."/>
            <person name="Getino M."/>
            <person name="Pursley I."/>
            <person name="Horton D.L."/>
            <person name="Alikhan N.F."/>
            <person name="Baker D."/>
            <person name="Gharbi K."/>
            <person name="Hall N."/>
            <person name="Watson M."/>
            <person name="Adriaenssens E.M."/>
            <person name="Foster-Nyarko E."/>
            <person name="Jarju S."/>
            <person name="Secka A."/>
            <person name="Antonio M."/>
            <person name="Oren A."/>
            <person name="Chaudhuri R.R."/>
            <person name="La Ragione R."/>
            <person name="Hildebrand F."/>
            <person name="Pallen M.J."/>
        </authorList>
    </citation>
    <scope>NUCLEOTIDE SEQUENCE</scope>
    <source>
        <strain evidence="6">ChiGjej1B1-14440</strain>
    </source>
</reference>
<gene>
    <name evidence="6" type="ORF">H9980_08165</name>
</gene>
<proteinExistence type="inferred from homology"/>
<evidence type="ECO:0000313" key="7">
    <source>
        <dbReference type="Proteomes" id="UP000886724"/>
    </source>
</evidence>
<evidence type="ECO:0000256" key="1">
    <source>
        <dbReference type="ARBA" id="ARBA00004776"/>
    </source>
</evidence>
<dbReference type="SUPFAM" id="SSF53448">
    <property type="entry name" value="Nucleotide-diphospho-sugar transferases"/>
    <property type="match status" value="1"/>
</dbReference>
<dbReference type="Pfam" id="PF00535">
    <property type="entry name" value="Glycos_transf_2"/>
    <property type="match status" value="1"/>
</dbReference>
<keyword evidence="3" id="KW-0328">Glycosyltransferase</keyword>
<organism evidence="6 7">
    <name type="scientific">Candidatus Erysipelatoclostridium merdavium</name>
    <dbReference type="NCBI Taxonomy" id="2838566"/>
    <lineage>
        <taxon>Bacteria</taxon>
        <taxon>Bacillati</taxon>
        <taxon>Bacillota</taxon>
        <taxon>Erysipelotrichia</taxon>
        <taxon>Erysipelotrichales</taxon>
        <taxon>Erysipelotrichales incertae sedis</taxon>
    </lineage>
</organism>
<sequence>MKVSFVTVSYNNYEITSNYVASIKFMRGYENFVDKIVIVDNCSNDDDYYQLKKNLEEEPKVIIIRSNKNVGYSKGINIGLEYLSNEKYSYIICGNNDILFSRDFLNNLEKTNYNDDVYMIVPDIITLNGCHQNPQRESPKRNWKDRIQDFAHCSTFTSIIFNYSYLIFKNYIIRSKQNANIKSRYIHTCTGAIFIFTRAYIQNCKIMEPIVFMWCEETILAAQILSKGGKTYLDFNLKVKHLENASVNSIKNIKKIKIYNNSYKIARTYIKRTIGDLE</sequence>
<protein>
    <submittedName>
        <fullName evidence="6">Glycosyltransferase family 2 protein</fullName>
    </submittedName>
</protein>
<dbReference type="AlphaFoldDB" id="A0A9D2BNF7"/>
<dbReference type="Gene3D" id="3.90.550.10">
    <property type="entry name" value="Spore Coat Polysaccharide Biosynthesis Protein SpsA, Chain A"/>
    <property type="match status" value="1"/>
</dbReference>
<dbReference type="GO" id="GO:0016757">
    <property type="term" value="F:glycosyltransferase activity"/>
    <property type="evidence" value="ECO:0007669"/>
    <property type="project" value="UniProtKB-KW"/>
</dbReference>
<comment type="similarity">
    <text evidence="2">Belongs to the glycosyltransferase 2 family.</text>
</comment>
<accession>A0A9D2BNF7</accession>
<name>A0A9D2BNF7_9FIRM</name>
<comment type="caution">
    <text evidence="6">The sequence shown here is derived from an EMBL/GenBank/DDBJ whole genome shotgun (WGS) entry which is preliminary data.</text>
</comment>
<dbReference type="InterPro" id="IPR001173">
    <property type="entry name" value="Glyco_trans_2-like"/>
</dbReference>
<reference evidence="6" key="2">
    <citation type="submission" date="2021-04" db="EMBL/GenBank/DDBJ databases">
        <authorList>
            <person name="Gilroy R."/>
        </authorList>
    </citation>
    <scope>NUCLEOTIDE SEQUENCE</scope>
    <source>
        <strain evidence="6">ChiGjej1B1-14440</strain>
    </source>
</reference>
<evidence type="ECO:0000256" key="4">
    <source>
        <dbReference type="ARBA" id="ARBA00022679"/>
    </source>
</evidence>
<evidence type="ECO:0000313" key="6">
    <source>
        <dbReference type="EMBL" id="HIX81927.1"/>
    </source>
</evidence>
<dbReference type="Proteomes" id="UP000886724">
    <property type="component" value="Unassembled WGS sequence"/>
</dbReference>
<keyword evidence="4" id="KW-0808">Transferase</keyword>
<dbReference type="EMBL" id="DXET01000178">
    <property type="protein sequence ID" value="HIX81927.1"/>
    <property type="molecule type" value="Genomic_DNA"/>
</dbReference>
<evidence type="ECO:0000256" key="3">
    <source>
        <dbReference type="ARBA" id="ARBA00022676"/>
    </source>
</evidence>
<dbReference type="PANTHER" id="PTHR43179">
    <property type="entry name" value="RHAMNOSYLTRANSFERASE WBBL"/>
    <property type="match status" value="1"/>
</dbReference>
<comment type="pathway">
    <text evidence="1">Cell wall biogenesis; cell wall polysaccharide biosynthesis.</text>
</comment>
<feature type="domain" description="Glycosyltransferase 2-like" evidence="5">
    <location>
        <begin position="4"/>
        <end position="172"/>
    </location>
</feature>
<evidence type="ECO:0000256" key="2">
    <source>
        <dbReference type="ARBA" id="ARBA00006739"/>
    </source>
</evidence>
<dbReference type="PANTHER" id="PTHR43179:SF12">
    <property type="entry name" value="GALACTOFURANOSYLTRANSFERASE GLFT2"/>
    <property type="match status" value="1"/>
</dbReference>
<dbReference type="InterPro" id="IPR029044">
    <property type="entry name" value="Nucleotide-diphossugar_trans"/>
</dbReference>
<evidence type="ECO:0000259" key="5">
    <source>
        <dbReference type="Pfam" id="PF00535"/>
    </source>
</evidence>